<accession>A7E644</accession>
<evidence type="ECO:0000313" key="2">
    <source>
        <dbReference type="EMBL" id="EDN91366.1"/>
    </source>
</evidence>
<sequence length="59" mass="6630">MEGSLLDVDGGVYQMWRSEIDVIAMKNGYKLNLDPARDRDEGGAVDREGRPEVVSHRIL</sequence>
<name>A7E644_SCLS1</name>
<dbReference type="Proteomes" id="UP000001312">
    <property type="component" value="Unassembled WGS sequence"/>
</dbReference>
<dbReference type="InParanoid" id="A7E644"/>
<protein>
    <submittedName>
        <fullName evidence="2">Uncharacterized protein</fullName>
    </submittedName>
</protein>
<evidence type="ECO:0000313" key="3">
    <source>
        <dbReference type="Proteomes" id="UP000001312"/>
    </source>
</evidence>
<proteinExistence type="predicted"/>
<dbReference type="AlphaFoldDB" id="A7E644"/>
<dbReference type="HOGENOM" id="CLU_2962247_0_0_1"/>
<dbReference type="KEGG" id="ssl:SS1G_00769"/>
<feature type="region of interest" description="Disordered" evidence="1">
    <location>
        <begin position="36"/>
        <end position="59"/>
    </location>
</feature>
<dbReference type="RefSeq" id="XP_001598680.1">
    <property type="nucleotide sequence ID" value="XM_001598630.1"/>
</dbReference>
<gene>
    <name evidence="2" type="ORF">SS1G_00769</name>
</gene>
<dbReference type="EMBL" id="CH476621">
    <property type="protein sequence ID" value="EDN91366.1"/>
    <property type="molecule type" value="Genomic_DNA"/>
</dbReference>
<evidence type="ECO:0000256" key="1">
    <source>
        <dbReference type="SAM" id="MobiDB-lite"/>
    </source>
</evidence>
<dbReference type="GeneID" id="5494315"/>
<reference evidence="3" key="1">
    <citation type="journal article" date="2011" name="PLoS Genet.">
        <title>Genomic analysis of the necrotrophic fungal pathogens Sclerotinia sclerotiorum and Botrytis cinerea.</title>
        <authorList>
            <person name="Amselem J."/>
            <person name="Cuomo C.A."/>
            <person name="van Kan J.A."/>
            <person name="Viaud M."/>
            <person name="Benito E.P."/>
            <person name="Couloux A."/>
            <person name="Coutinho P.M."/>
            <person name="de Vries R.P."/>
            <person name="Dyer P.S."/>
            <person name="Fillinger S."/>
            <person name="Fournier E."/>
            <person name="Gout L."/>
            <person name="Hahn M."/>
            <person name="Kohn L."/>
            <person name="Lapalu N."/>
            <person name="Plummer K.M."/>
            <person name="Pradier J.M."/>
            <person name="Quevillon E."/>
            <person name="Sharon A."/>
            <person name="Simon A."/>
            <person name="ten Have A."/>
            <person name="Tudzynski B."/>
            <person name="Tudzynski P."/>
            <person name="Wincker P."/>
            <person name="Andrew M."/>
            <person name="Anthouard V."/>
            <person name="Beever R.E."/>
            <person name="Beffa R."/>
            <person name="Benoit I."/>
            <person name="Bouzid O."/>
            <person name="Brault B."/>
            <person name="Chen Z."/>
            <person name="Choquer M."/>
            <person name="Collemare J."/>
            <person name="Cotton P."/>
            <person name="Danchin E.G."/>
            <person name="Da Silva C."/>
            <person name="Gautier A."/>
            <person name="Giraud C."/>
            <person name="Giraud T."/>
            <person name="Gonzalez C."/>
            <person name="Grossetete S."/>
            <person name="Guldener U."/>
            <person name="Henrissat B."/>
            <person name="Howlett B.J."/>
            <person name="Kodira C."/>
            <person name="Kretschmer M."/>
            <person name="Lappartient A."/>
            <person name="Leroch M."/>
            <person name="Levis C."/>
            <person name="Mauceli E."/>
            <person name="Neuveglise C."/>
            <person name="Oeser B."/>
            <person name="Pearson M."/>
            <person name="Poulain J."/>
            <person name="Poussereau N."/>
            <person name="Quesneville H."/>
            <person name="Rascle C."/>
            <person name="Schumacher J."/>
            <person name="Segurens B."/>
            <person name="Sexton A."/>
            <person name="Silva E."/>
            <person name="Sirven C."/>
            <person name="Soanes D.M."/>
            <person name="Talbot N.J."/>
            <person name="Templeton M."/>
            <person name="Yandava C."/>
            <person name="Yarden O."/>
            <person name="Zeng Q."/>
            <person name="Rollins J.A."/>
            <person name="Lebrun M.H."/>
            <person name="Dickman M."/>
        </authorList>
    </citation>
    <scope>NUCLEOTIDE SEQUENCE [LARGE SCALE GENOMIC DNA]</scope>
    <source>
        <strain evidence="3">ATCC 18683 / 1980 / Ss-1</strain>
    </source>
</reference>
<organism evidence="2 3">
    <name type="scientific">Sclerotinia sclerotiorum (strain ATCC 18683 / 1980 / Ss-1)</name>
    <name type="common">White mold</name>
    <name type="synonym">Whetzelinia sclerotiorum</name>
    <dbReference type="NCBI Taxonomy" id="665079"/>
    <lineage>
        <taxon>Eukaryota</taxon>
        <taxon>Fungi</taxon>
        <taxon>Dikarya</taxon>
        <taxon>Ascomycota</taxon>
        <taxon>Pezizomycotina</taxon>
        <taxon>Leotiomycetes</taxon>
        <taxon>Helotiales</taxon>
        <taxon>Sclerotiniaceae</taxon>
        <taxon>Sclerotinia</taxon>
    </lineage>
</organism>
<keyword evidence="3" id="KW-1185">Reference proteome</keyword>